<feature type="transmembrane region" description="Helical" evidence="1">
    <location>
        <begin position="142"/>
        <end position="165"/>
    </location>
</feature>
<dbReference type="PANTHER" id="PTHR31414:SF15">
    <property type="entry name" value="PLASMA MEMBRANE FUSION PROTEIN"/>
    <property type="match status" value="1"/>
</dbReference>
<sequence>MLFPRANAFHLLLLLLTICVVVVLISSHASSLKTYRSGEGRAYGFMSFRRLSVEVSSNLTSNSSFVLAARRTERRDPLNNFEDYTGGWNISNRHYWASVGFSSAPLFGIAFVWLVIFGLILISSACYFCFCRGPIHSYSRAAYAFSLTLLLLFTLAAIIGCALLYNGQGKFHSSTSNTLDYVVGQANFTVQNLRDFTGNLSEAKRIKVATLLVPADLQGKIDEIVTKVNTSANDLDQRTADNSKNIRDVLETVRLILIIVAAVMLLLAFLGFLFSILGLQFIVYILVIIGWFLVAATFILSGVFLVLHNVVGDTCVAMDEWVVHPSEHTALDDILPCVDVATANESLYRSREVTYKLSDIVNNVISGVANSNNPTVPFNQSGPLMPALCNPFNDDLSNRTCAPNEVTLTNASQVWKEYECSATAENGLEICRTVGRITPMIYDQMDAAVSVGFALYHYGPFLVQLEDCSFVRETFSSIGHHNCPGLRKYTKWVYAGLTLVSAAVMLSTVFWVIYARERRHRMQGKRSSLYDQARAPPVSTH</sequence>
<dbReference type="GO" id="GO:0009506">
    <property type="term" value="C:plasmodesma"/>
    <property type="evidence" value="ECO:0007669"/>
    <property type="project" value="TreeGrafter"/>
</dbReference>
<keyword evidence="3" id="KW-1185">Reference proteome</keyword>
<name>A0AAP0BEN2_9ASPA</name>
<evidence type="ECO:0000313" key="3">
    <source>
        <dbReference type="Proteomes" id="UP001418222"/>
    </source>
</evidence>
<dbReference type="GO" id="GO:0005886">
    <property type="term" value="C:plasma membrane"/>
    <property type="evidence" value="ECO:0007669"/>
    <property type="project" value="TreeGrafter"/>
</dbReference>
<organism evidence="2 3">
    <name type="scientific">Platanthera zijinensis</name>
    <dbReference type="NCBI Taxonomy" id="2320716"/>
    <lineage>
        <taxon>Eukaryota</taxon>
        <taxon>Viridiplantae</taxon>
        <taxon>Streptophyta</taxon>
        <taxon>Embryophyta</taxon>
        <taxon>Tracheophyta</taxon>
        <taxon>Spermatophyta</taxon>
        <taxon>Magnoliopsida</taxon>
        <taxon>Liliopsida</taxon>
        <taxon>Asparagales</taxon>
        <taxon>Orchidaceae</taxon>
        <taxon>Orchidoideae</taxon>
        <taxon>Orchideae</taxon>
        <taxon>Orchidinae</taxon>
        <taxon>Platanthera</taxon>
    </lineage>
</organism>
<reference evidence="2 3" key="1">
    <citation type="journal article" date="2022" name="Nat. Plants">
        <title>Genomes of leafy and leafless Platanthera orchids illuminate the evolution of mycoheterotrophy.</title>
        <authorList>
            <person name="Li M.H."/>
            <person name="Liu K.W."/>
            <person name="Li Z."/>
            <person name="Lu H.C."/>
            <person name="Ye Q.L."/>
            <person name="Zhang D."/>
            <person name="Wang J.Y."/>
            <person name="Li Y.F."/>
            <person name="Zhong Z.M."/>
            <person name="Liu X."/>
            <person name="Yu X."/>
            <person name="Liu D.K."/>
            <person name="Tu X.D."/>
            <person name="Liu B."/>
            <person name="Hao Y."/>
            <person name="Liao X.Y."/>
            <person name="Jiang Y.T."/>
            <person name="Sun W.H."/>
            <person name="Chen J."/>
            <person name="Chen Y.Q."/>
            <person name="Ai Y."/>
            <person name="Zhai J.W."/>
            <person name="Wu S.S."/>
            <person name="Zhou Z."/>
            <person name="Hsiao Y.Y."/>
            <person name="Wu W.L."/>
            <person name="Chen Y.Y."/>
            <person name="Lin Y.F."/>
            <person name="Hsu J.L."/>
            <person name="Li C.Y."/>
            <person name="Wang Z.W."/>
            <person name="Zhao X."/>
            <person name="Zhong W.Y."/>
            <person name="Ma X.K."/>
            <person name="Ma L."/>
            <person name="Huang J."/>
            <person name="Chen G.Z."/>
            <person name="Huang M.Z."/>
            <person name="Huang L."/>
            <person name="Peng D.H."/>
            <person name="Luo Y.B."/>
            <person name="Zou S.Q."/>
            <person name="Chen S.P."/>
            <person name="Lan S."/>
            <person name="Tsai W.C."/>
            <person name="Van de Peer Y."/>
            <person name="Liu Z.J."/>
        </authorList>
    </citation>
    <scope>NUCLEOTIDE SEQUENCE [LARGE SCALE GENOMIC DNA]</scope>
    <source>
        <strain evidence="2">Lor287</strain>
    </source>
</reference>
<proteinExistence type="predicted"/>
<protein>
    <submittedName>
        <fullName evidence="2">Uncharacterized protein</fullName>
    </submittedName>
</protein>
<keyword evidence="1" id="KW-0472">Membrane</keyword>
<dbReference type="InterPro" id="IPR040283">
    <property type="entry name" value="DDB_G0292058-like"/>
</dbReference>
<evidence type="ECO:0000256" key="1">
    <source>
        <dbReference type="SAM" id="Phobius"/>
    </source>
</evidence>
<feature type="transmembrane region" description="Helical" evidence="1">
    <location>
        <begin position="253"/>
        <end position="274"/>
    </location>
</feature>
<dbReference type="AlphaFoldDB" id="A0AAP0BEN2"/>
<keyword evidence="1" id="KW-0812">Transmembrane</keyword>
<dbReference type="PANTHER" id="PTHR31414">
    <property type="entry name" value="TRANSMEMBRANE PROTEIN DDB_G0292058"/>
    <property type="match status" value="1"/>
</dbReference>
<feature type="transmembrane region" description="Helical" evidence="1">
    <location>
        <begin position="106"/>
        <end position="130"/>
    </location>
</feature>
<feature type="transmembrane region" description="Helical" evidence="1">
    <location>
        <begin position="281"/>
        <end position="307"/>
    </location>
</feature>
<evidence type="ECO:0000313" key="2">
    <source>
        <dbReference type="EMBL" id="KAK8936487.1"/>
    </source>
</evidence>
<keyword evidence="1" id="KW-1133">Transmembrane helix</keyword>
<gene>
    <name evidence="2" type="ORF">KSP39_PZI011740</name>
</gene>
<feature type="transmembrane region" description="Helical" evidence="1">
    <location>
        <begin position="492"/>
        <end position="515"/>
    </location>
</feature>
<comment type="caution">
    <text evidence="2">The sequence shown here is derived from an EMBL/GenBank/DDBJ whole genome shotgun (WGS) entry which is preliminary data.</text>
</comment>
<dbReference type="EMBL" id="JBBWWQ010000010">
    <property type="protein sequence ID" value="KAK8936487.1"/>
    <property type="molecule type" value="Genomic_DNA"/>
</dbReference>
<dbReference type="Proteomes" id="UP001418222">
    <property type="component" value="Unassembled WGS sequence"/>
</dbReference>
<accession>A0AAP0BEN2</accession>